<reference evidence="5" key="1">
    <citation type="journal article" date="2014" name="Science">
        <title>Ancient hybridizations among the ancestral genomes of bread wheat.</title>
        <authorList>
            <consortium name="International Wheat Genome Sequencing Consortium,"/>
            <person name="Marcussen T."/>
            <person name="Sandve S.R."/>
            <person name="Heier L."/>
            <person name="Spannagl M."/>
            <person name="Pfeifer M."/>
            <person name="Jakobsen K.S."/>
            <person name="Wulff B.B."/>
            <person name="Steuernagel B."/>
            <person name="Mayer K.F."/>
            <person name="Olsen O.A."/>
        </authorList>
    </citation>
    <scope>NUCLEOTIDE SEQUENCE [LARGE SCALE GENOMIC DNA]</scope>
    <source>
        <strain evidence="5">cv. AL8/78</strain>
    </source>
</reference>
<organism evidence="4 5">
    <name type="scientific">Aegilops tauschii subsp. strangulata</name>
    <name type="common">Goatgrass</name>
    <dbReference type="NCBI Taxonomy" id="200361"/>
    <lineage>
        <taxon>Eukaryota</taxon>
        <taxon>Viridiplantae</taxon>
        <taxon>Streptophyta</taxon>
        <taxon>Embryophyta</taxon>
        <taxon>Tracheophyta</taxon>
        <taxon>Spermatophyta</taxon>
        <taxon>Magnoliopsida</taxon>
        <taxon>Liliopsida</taxon>
        <taxon>Poales</taxon>
        <taxon>Poaceae</taxon>
        <taxon>BOP clade</taxon>
        <taxon>Pooideae</taxon>
        <taxon>Triticodae</taxon>
        <taxon>Triticeae</taxon>
        <taxon>Triticinae</taxon>
        <taxon>Aegilops</taxon>
    </lineage>
</organism>
<dbReference type="InterPro" id="IPR051837">
    <property type="entry name" value="SortingNexin/PXDomain-PKLike"/>
</dbReference>
<dbReference type="Pfam" id="PF08628">
    <property type="entry name" value="Nexin_C"/>
    <property type="match status" value="1"/>
</dbReference>
<evidence type="ECO:0000256" key="2">
    <source>
        <dbReference type="ARBA" id="ARBA00022490"/>
    </source>
</evidence>
<accession>A0A453HMY5</accession>
<proteinExistence type="predicted"/>
<dbReference type="EnsemblPlants" id="AET4Gv20240500.25">
    <property type="protein sequence ID" value="AET4Gv20240500.25"/>
    <property type="gene ID" value="AET4Gv20240500"/>
</dbReference>
<feature type="domain" description="Sorting nexin C-terminal" evidence="3">
    <location>
        <begin position="64"/>
        <end position="204"/>
    </location>
</feature>
<dbReference type="InterPro" id="IPR013937">
    <property type="entry name" value="Sorting_nexin_C"/>
</dbReference>
<sequence length="248" mass="28689">IIMESEREVCADMPLFIQGLFDISAQVRYIFTIHDWVHNTSTIQLFLAFNCRTLCLTCVTYVICRKQVFWISKQILQLVMEDAIDDWILRQINWLRRDEVIIQGIRWIQDTLWPNGVFFTKLDGYQGNAGSSQFDKHPSGSADETIGNRKSNTSSFELQLEASRNASEVKKLLLGGTPSTLVSIIGYKQYQRSARDIYYFLQSTVCVKQLTYAMIEQVLVTLFPELHKLIEGIHEKGRKEQASFIYQL</sequence>
<reference evidence="4" key="3">
    <citation type="journal article" date="2017" name="Nature">
        <title>Genome sequence of the progenitor of the wheat D genome Aegilops tauschii.</title>
        <authorList>
            <person name="Luo M.C."/>
            <person name="Gu Y.Q."/>
            <person name="Puiu D."/>
            <person name="Wang H."/>
            <person name="Twardziok S.O."/>
            <person name="Deal K.R."/>
            <person name="Huo N."/>
            <person name="Zhu T."/>
            <person name="Wang L."/>
            <person name="Wang Y."/>
            <person name="McGuire P.E."/>
            <person name="Liu S."/>
            <person name="Long H."/>
            <person name="Ramasamy R.K."/>
            <person name="Rodriguez J.C."/>
            <person name="Van S.L."/>
            <person name="Yuan L."/>
            <person name="Wang Z."/>
            <person name="Xia Z."/>
            <person name="Xiao L."/>
            <person name="Anderson O.D."/>
            <person name="Ouyang S."/>
            <person name="Liang Y."/>
            <person name="Zimin A.V."/>
            <person name="Pertea G."/>
            <person name="Qi P."/>
            <person name="Bennetzen J.L."/>
            <person name="Dai X."/>
            <person name="Dawson M.W."/>
            <person name="Muller H.G."/>
            <person name="Kugler K."/>
            <person name="Rivarola-Duarte L."/>
            <person name="Spannagl M."/>
            <person name="Mayer K.F.X."/>
            <person name="Lu F.H."/>
            <person name="Bevan M.W."/>
            <person name="Leroy P."/>
            <person name="Li P."/>
            <person name="You F.M."/>
            <person name="Sun Q."/>
            <person name="Liu Z."/>
            <person name="Lyons E."/>
            <person name="Wicker T."/>
            <person name="Salzberg S.L."/>
            <person name="Devos K.M."/>
            <person name="Dvorak J."/>
        </authorList>
    </citation>
    <scope>NUCLEOTIDE SEQUENCE [LARGE SCALE GENOMIC DNA]</scope>
    <source>
        <strain evidence="4">cv. AL8/78</strain>
    </source>
</reference>
<name>A0A453HMY5_AEGTS</name>
<reference evidence="4" key="5">
    <citation type="journal article" date="2021" name="G3 (Bethesda)">
        <title>Aegilops tauschii genome assembly Aet v5.0 features greater sequence contiguity and improved annotation.</title>
        <authorList>
            <person name="Wang L."/>
            <person name="Zhu T."/>
            <person name="Rodriguez J.C."/>
            <person name="Deal K.R."/>
            <person name="Dubcovsky J."/>
            <person name="McGuire P.E."/>
            <person name="Lux T."/>
            <person name="Spannagl M."/>
            <person name="Mayer K.F.X."/>
            <person name="Baldrich P."/>
            <person name="Meyers B.C."/>
            <person name="Huo N."/>
            <person name="Gu Y.Q."/>
            <person name="Zhou H."/>
            <person name="Devos K.M."/>
            <person name="Bennetzen J.L."/>
            <person name="Unver T."/>
            <person name="Budak H."/>
            <person name="Gulick P.J."/>
            <person name="Galiba G."/>
            <person name="Kalapos B."/>
            <person name="Nelson D.R."/>
            <person name="Li P."/>
            <person name="You F.M."/>
            <person name="Luo M.C."/>
            <person name="Dvorak J."/>
        </authorList>
    </citation>
    <scope>NUCLEOTIDE SEQUENCE [LARGE SCALE GENOMIC DNA]</scope>
    <source>
        <strain evidence="4">cv. AL8/78</strain>
    </source>
</reference>
<reference evidence="5" key="2">
    <citation type="journal article" date="2017" name="Nat. Plants">
        <title>The Aegilops tauschii genome reveals multiple impacts of transposons.</title>
        <authorList>
            <person name="Zhao G."/>
            <person name="Zou C."/>
            <person name="Li K."/>
            <person name="Wang K."/>
            <person name="Li T."/>
            <person name="Gao L."/>
            <person name="Zhang X."/>
            <person name="Wang H."/>
            <person name="Yang Z."/>
            <person name="Liu X."/>
            <person name="Jiang W."/>
            <person name="Mao L."/>
            <person name="Kong X."/>
            <person name="Jiao Y."/>
            <person name="Jia J."/>
        </authorList>
    </citation>
    <scope>NUCLEOTIDE SEQUENCE [LARGE SCALE GENOMIC DNA]</scope>
    <source>
        <strain evidence="5">cv. AL8/78</strain>
    </source>
</reference>
<keyword evidence="2" id="KW-0963">Cytoplasm</keyword>
<evidence type="ECO:0000259" key="3">
    <source>
        <dbReference type="Pfam" id="PF08628"/>
    </source>
</evidence>
<dbReference type="AlphaFoldDB" id="A0A453HMY5"/>
<dbReference type="Gramene" id="AET4Gv20240500.25">
    <property type="protein sequence ID" value="AET4Gv20240500.25"/>
    <property type="gene ID" value="AET4Gv20240500"/>
</dbReference>
<comment type="subcellular location">
    <subcellularLocation>
        <location evidence="1">Cytoplasm</location>
    </subcellularLocation>
</comment>
<reference evidence="4" key="4">
    <citation type="submission" date="2019-03" db="UniProtKB">
        <authorList>
            <consortium name="EnsemblPlants"/>
        </authorList>
    </citation>
    <scope>IDENTIFICATION</scope>
</reference>
<dbReference type="PANTHER" id="PTHR22999:SF23">
    <property type="entry name" value="SORTING NEXIN-16"/>
    <property type="match status" value="1"/>
</dbReference>
<evidence type="ECO:0000313" key="4">
    <source>
        <dbReference type="EnsemblPlants" id="AET4Gv20240500.25"/>
    </source>
</evidence>
<evidence type="ECO:0000256" key="1">
    <source>
        <dbReference type="ARBA" id="ARBA00004496"/>
    </source>
</evidence>
<dbReference type="Proteomes" id="UP000015105">
    <property type="component" value="Chromosome 4D"/>
</dbReference>
<keyword evidence="5" id="KW-1185">Reference proteome</keyword>
<evidence type="ECO:0000313" key="5">
    <source>
        <dbReference type="Proteomes" id="UP000015105"/>
    </source>
</evidence>
<dbReference type="GO" id="GO:0005737">
    <property type="term" value="C:cytoplasm"/>
    <property type="evidence" value="ECO:0007669"/>
    <property type="project" value="UniProtKB-SubCell"/>
</dbReference>
<protein>
    <recommendedName>
        <fullName evidence="3">Sorting nexin C-terminal domain-containing protein</fullName>
    </recommendedName>
</protein>
<dbReference type="PANTHER" id="PTHR22999">
    <property type="entry name" value="PX SERINE/THREONINE KINASE PXK"/>
    <property type="match status" value="1"/>
</dbReference>